<evidence type="ECO:0000313" key="4">
    <source>
        <dbReference type="EMBL" id="OAE28468.1"/>
    </source>
</evidence>
<dbReference type="EMBL" id="LVLJ01001739">
    <property type="protein sequence ID" value="OAE28468.1"/>
    <property type="molecule type" value="Genomic_DNA"/>
</dbReference>
<dbReference type="PANTHER" id="PTHR31495:SF20">
    <property type="entry name" value="CALEOSIN-RELATED FAMILY PROTEIN"/>
    <property type="match status" value="1"/>
</dbReference>
<dbReference type="AlphaFoldDB" id="A0A176W5X3"/>
<dbReference type="GO" id="GO:0004497">
    <property type="term" value="F:monooxygenase activity"/>
    <property type="evidence" value="ECO:0007669"/>
    <property type="project" value="TreeGrafter"/>
</dbReference>
<evidence type="ECO:0000313" key="6">
    <source>
        <dbReference type="Proteomes" id="UP001162541"/>
    </source>
</evidence>
<evidence type="ECO:0000256" key="2">
    <source>
        <dbReference type="SAM" id="MobiDB-lite"/>
    </source>
</evidence>
<dbReference type="EMBL" id="AP019870">
    <property type="protein sequence ID" value="BBN10644.1"/>
    <property type="molecule type" value="Genomic_DNA"/>
</dbReference>
<protein>
    <recommendedName>
        <fullName evidence="7">Caleosin</fullName>
    </recommendedName>
</protein>
<sequence length="241" mass="27947">MAKGGGAHDVLETKTERAPVTSQRPVPTDLKFEKPYLPRALEAVDSEHPKGTLNHNNQNYTVMQQHVAYFDLNNDGIIYPWETYKGFRLIGFNPFISFLAMLVINGAFSYPTLPGWIPSLLFPIYIKNIHKAKHGSDSEVYDTEGRFVPSKFEEIWSKYAKTYPDRMNFRELLQMSEAMRNAVDPFGWFANKFEWGFTYWLAKDEAGWLTKEATRGIYDGSFFEYVEKSLKQRAVLKKKMK</sequence>
<dbReference type="GO" id="GO:0005509">
    <property type="term" value="F:calcium ion binding"/>
    <property type="evidence" value="ECO:0007669"/>
    <property type="project" value="TreeGrafter"/>
</dbReference>
<evidence type="ECO:0008006" key="7">
    <source>
        <dbReference type="Google" id="ProtNLM"/>
    </source>
</evidence>
<organism evidence="4 5">
    <name type="scientific">Marchantia polymorpha subsp. ruderalis</name>
    <dbReference type="NCBI Taxonomy" id="1480154"/>
    <lineage>
        <taxon>Eukaryota</taxon>
        <taxon>Viridiplantae</taxon>
        <taxon>Streptophyta</taxon>
        <taxon>Embryophyta</taxon>
        <taxon>Marchantiophyta</taxon>
        <taxon>Marchantiopsida</taxon>
        <taxon>Marchantiidae</taxon>
        <taxon>Marchantiales</taxon>
        <taxon>Marchantiaceae</taxon>
        <taxon>Marchantia</taxon>
    </lineage>
</organism>
<evidence type="ECO:0000256" key="1">
    <source>
        <dbReference type="ARBA" id="ARBA00006765"/>
    </source>
</evidence>
<dbReference type="InterPro" id="IPR007736">
    <property type="entry name" value="Caleosin-related"/>
</dbReference>
<reference evidence="6" key="3">
    <citation type="journal article" date="2020" name="Curr. Biol.">
        <title>Chromatin organization in early land plants reveals an ancestral association between H3K27me3, transposons, and constitutive heterochromatin.</title>
        <authorList>
            <person name="Montgomery S.A."/>
            <person name="Tanizawa Y."/>
            <person name="Galik B."/>
            <person name="Wang N."/>
            <person name="Ito T."/>
            <person name="Mochizuki T."/>
            <person name="Akimcheva S."/>
            <person name="Bowman J.L."/>
            <person name="Cognat V."/>
            <person name="Marechal-Drouard L."/>
            <person name="Ekker H."/>
            <person name="Hong S.F."/>
            <person name="Kohchi T."/>
            <person name="Lin S.S."/>
            <person name="Liu L.D."/>
            <person name="Nakamura Y."/>
            <person name="Valeeva L.R."/>
            <person name="Shakirov E.V."/>
            <person name="Shippen D.E."/>
            <person name="Wei W.L."/>
            <person name="Yagura M."/>
            <person name="Yamaoka S."/>
            <person name="Yamato K.T."/>
            <person name="Liu C."/>
            <person name="Berger F."/>
        </authorList>
    </citation>
    <scope>NUCLEOTIDE SEQUENCE [LARGE SCALE GENOMIC DNA]</scope>
    <source>
        <strain evidence="6">Tak-1</strain>
    </source>
</reference>
<gene>
    <name evidence="4" type="ORF">AXG93_115s1590</name>
    <name evidence="3" type="ORF">Mp_5g05270</name>
</gene>
<dbReference type="Pfam" id="PF05042">
    <property type="entry name" value="Caleosin"/>
    <property type="match status" value="1"/>
</dbReference>
<proteinExistence type="inferred from homology"/>
<reference evidence="4 5" key="1">
    <citation type="submission" date="2016-03" db="EMBL/GenBank/DDBJ databases">
        <title>Mechanisms controlling the formation of the plant cell surface in tip-growing cells are functionally conserved among land plants.</title>
        <authorList>
            <person name="Honkanen S."/>
            <person name="Jones V.A."/>
            <person name="Morieri G."/>
            <person name="Champion C."/>
            <person name="Hetherington A.J."/>
            <person name="Kelly S."/>
            <person name="Saint-Marcoux D."/>
            <person name="Proust H."/>
            <person name="Prescott H."/>
            <person name="Dolan L."/>
        </authorList>
    </citation>
    <scope>NUCLEOTIDE SEQUENCE [LARGE SCALE GENOMIC DNA]</scope>
    <source>
        <strain evidence="5">cv. Tak-1 and cv. Tak-2</strain>
        <tissue evidence="4">Whole gametophyte</tissue>
    </source>
</reference>
<feature type="region of interest" description="Disordered" evidence="2">
    <location>
        <begin position="1"/>
        <end position="25"/>
    </location>
</feature>
<dbReference type="Proteomes" id="UP001162541">
    <property type="component" value="Chromosome 5"/>
</dbReference>
<evidence type="ECO:0000313" key="3">
    <source>
        <dbReference type="EMBL" id="BBN10644.1"/>
    </source>
</evidence>
<name>A0A176W5X3_MARPO</name>
<keyword evidence="5" id="KW-1185">Reference proteome</keyword>
<evidence type="ECO:0000313" key="5">
    <source>
        <dbReference type="Proteomes" id="UP000077202"/>
    </source>
</evidence>
<comment type="similarity">
    <text evidence="1">Belongs to the caleosin family.</text>
</comment>
<reference evidence="3" key="2">
    <citation type="journal article" date="2019" name="Curr. Biol.">
        <title>Chromatin organization in early land plants reveals an ancestral association between H3K27me3, transposons, and constitutive heterochromatin.</title>
        <authorList>
            <person name="Montgomery S.A."/>
            <person name="Tanizawa Y."/>
            <person name="Galik B."/>
            <person name="Wang N."/>
            <person name="Ito T."/>
            <person name="Mochizuki T."/>
            <person name="Akimcheva S."/>
            <person name="Bowman J."/>
            <person name="Cognat V."/>
            <person name="Drouard L."/>
            <person name="Ekker H."/>
            <person name="Houng S."/>
            <person name="Kohchi T."/>
            <person name="Lin S."/>
            <person name="Liu L.D."/>
            <person name="Nakamura Y."/>
            <person name="Valeeva L.R."/>
            <person name="Shakirov E.V."/>
            <person name="Shippen D.E."/>
            <person name="Wei W."/>
            <person name="Yagura M."/>
            <person name="Yamaoka S."/>
            <person name="Yamato K.T."/>
            <person name="Liu C."/>
            <person name="Berger F."/>
        </authorList>
    </citation>
    <scope>NUCLEOTIDE SEQUENCE [LARGE SCALE GENOMIC DNA]</scope>
    <source>
        <strain evidence="3">Tak-1</strain>
    </source>
</reference>
<accession>A0A176W5X3</accession>
<dbReference type="PANTHER" id="PTHR31495">
    <property type="entry name" value="PEROXYGENASE 3-RELATED"/>
    <property type="match status" value="1"/>
</dbReference>
<dbReference type="Proteomes" id="UP000077202">
    <property type="component" value="Unassembled WGS sequence"/>
</dbReference>